<dbReference type="InterPro" id="IPR005119">
    <property type="entry name" value="LysR_subst-bd"/>
</dbReference>
<reference evidence="6 7" key="1">
    <citation type="submission" date="2019-08" db="EMBL/GenBank/DDBJ databases">
        <title>In-depth cultivation of the pig gut microbiome towards novel bacterial diversity and tailored functional studies.</title>
        <authorList>
            <person name="Wylensek D."/>
            <person name="Hitch T.C.A."/>
            <person name="Clavel T."/>
        </authorList>
    </citation>
    <scope>NUCLEOTIDE SEQUENCE [LARGE SCALE GENOMIC DNA]</scope>
    <source>
        <strain evidence="6 7">WCA-MUC-591-APC-4B</strain>
    </source>
</reference>
<dbReference type="PROSITE" id="PS50931">
    <property type="entry name" value="HTH_LYSR"/>
    <property type="match status" value="1"/>
</dbReference>
<dbReference type="GO" id="GO:0032993">
    <property type="term" value="C:protein-DNA complex"/>
    <property type="evidence" value="ECO:0007669"/>
    <property type="project" value="TreeGrafter"/>
</dbReference>
<dbReference type="PRINTS" id="PR00039">
    <property type="entry name" value="HTHLYSR"/>
</dbReference>
<feature type="domain" description="HTH lysR-type" evidence="5">
    <location>
        <begin position="1"/>
        <end position="58"/>
    </location>
</feature>
<dbReference type="PANTHER" id="PTHR30346:SF0">
    <property type="entry name" value="HCA OPERON TRANSCRIPTIONAL ACTIVATOR HCAR"/>
    <property type="match status" value="1"/>
</dbReference>
<comment type="similarity">
    <text evidence="1">Belongs to the LysR transcriptional regulatory family.</text>
</comment>
<dbReference type="InterPro" id="IPR000847">
    <property type="entry name" value="LysR_HTH_N"/>
</dbReference>
<dbReference type="Gene3D" id="3.40.190.290">
    <property type="match status" value="1"/>
</dbReference>
<accession>A0A6N7XLY0</accession>
<dbReference type="Pfam" id="PF03466">
    <property type="entry name" value="LysR_substrate"/>
    <property type="match status" value="1"/>
</dbReference>
<evidence type="ECO:0000256" key="4">
    <source>
        <dbReference type="ARBA" id="ARBA00023163"/>
    </source>
</evidence>
<dbReference type="Proteomes" id="UP000469424">
    <property type="component" value="Unassembled WGS sequence"/>
</dbReference>
<name>A0A6N7XLY0_9FIRM</name>
<dbReference type="GO" id="GO:0003677">
    <property type="term" value="F:DNA binding"/>
    <property type="evidence" value="ECO:0007669"/>
    <property type="project" value="UniProtKB-KW"/>
</dbReference>
<dbReference type="GO" id="GO:0003700">
    <property type="term" value="F:DNA-binding transcription factor activity"/>
    <property type="evidence" value="ECO:0007669"/>
    <property type="project" value="InterPro"/>
</dbReference>
<dbReference type="InterPro" id="IPR036390">
    <property type="entry name" value="WH_DNA-bd_sf"/>
</dbReference>
<proteinExistence type="inferred from homology"/>
<evidence type="ECO:0000313" key="6">
    <source>
        <dbReference type="EMBL" id="MST71065.1"/>
    </source>
</evidence>
<gene>
    <name evidence="6" type="ORF">FYJ65_06935</name>
</gene>
<dbReference type="SUPFAM" id="SSF53850">
    <property type="entry name" value="Periplasmic binding protein-like II"/>
    <property type="match status" value="1"/>
</dbReference>
<evidence type="ECO:0000256" key="2">
    <source>
        <dbReference type="ARBA" id="ARBA00023015"/>
    </source>
</evidence>
<sequence>MTLNQLHYIITVAEAGSMNRAAERLYITQPSLTSAIKELERELGITVFHRNGRGVTLTNDGAEFLLYAREIYSQYEAVMQKYSDDEGLKQKFGISMQHYSFAVKAFVNLVNKYDLAEYDFAIRETKTKEVISDVASLKSEIGIIYQSDFNRNAITKILRQNSLQFHELVDCDAFVYLWSGHPLADRDSVNFQDLSDYPNLTFEQGDDSTLYYAEEIFSENNYSRCIRVNDRATMLNLMKGVHGYTLCSGIICEDFNGGDYVAVPFNDPVIGGDKAMKIGYIQKKNSILSKTAQLYIRELRDYLGIPTPESEKK</sequence>
<dbReference type="AlphaFoldDB" id="A0A6N7XLY0"/>
<dbReference type="EMBL" id="VUNA01000013">
    <property type="protein sequence ID" value="MST71065.1"/>
    <property type="molecule type" value="Genomic_DNA"/>
</dbReference>
<evidence type="ECO:0000256" key="1">
    <source>
        <dbReference type="ARBA" id="ARBA00009437"/>
    </source>
</evidence>
<dbReference type="CDD" id="cd05466">
    <property type="entry name" value="PBP2_LTTR_substrate"/>
    <property type="match status" value="1"/>
</dbReference>
<keyword evidence="2" id="KW-0805">Transcription regulation</keyword>
<dbReference type="SUPFAM" id="SSF46785">
    <property type="entry name" value="Winged helix' DNA-binding domain"/>
    <property type="match status" value="1"/>
</dbReference>
<keyword evidence="3" id="KW-0238">DNA-binding</keyword>
<protein>
    <submittedName>
        <fullName evidence="6">LysR family transcriptional regulator</fullName>
    </submittedName>
</protein>
<organism evidence="6 7">
    <name type="scientific">Mogibacterium kristiansenii</name>
    <dbReference type="NCBI Taxonomy" id="2606708"/>
    <lineage>
        <taxon>Bacteria</taxon>
        <taxon>Bacillati</taxon>
        <taxon>Bacillota</taxon>
        <taxon>Clostridia</taxon>
        <taxon>Peptostreptococcales</taxon>
        <taxon>Anaerovoracaceae</taxon>
        <taxon>Mogibacterium</taxon>
    </lineage>
</organism>
<dbReference type="InterPro" id="IPR036388">
    <property type="entry name" value="WH-like_DNA-bd_sf"/>
</dbReference>
<dbReference type="FunFam" id="1.10.10.10:FF:000001">
    <property type="entry name" value="LysR family transcriptional regulator"/>
    <property type="match status" value="1"/>
</dbReference>
<dbReference type="Gene3D" id="1.10.10.10">
    <property type="entry name" value="Winged helix-like DNA-binding domain superfamily/Winged helix DNA-binding domain"/>
    <property type="match status" value="1"/>
</dbReference>
<dbReference type="PANTHER" id="PTHR30346">
    <property type="entry name" value="TRANSCRIPTIONAL DUAL REGULATOR HCAR-RELATED"/>
    <property type="match status" value="1"/>
</dbReference>
<keyword evidence="4" id="KW-0804">Transcription</keyword>
<keyword evidence="7" id="KW-1185">Reference proteome</keyword>
<evidence type="ECO:0000256" key="3">
    <source>
        <dbReference type="ARBA" id="ARBA00023125"/>
    </source>
</evidence>
<dbReference type="Pfam" id="PF00126">
    <property type="entry name" value="HTH_1"/>
    <property type="match status" value="1"/>
</dbReference>
<evidence type="ECO:0000313" key="7">
    <source>
        <dbReference type="Proteomes" id="UP000469424"/>
    </source>
</evidence>
<evidence type="ECO:0000259" key="5">
    <source>
        <dbReference type="PROSITE" id="PS50931"/>
    </source>
</evidence>
<comment type="caution">
    <text evidence="6">The sequence shown here is derived from an EMBL/GenBank/DDBJ whole genome shotgun (WGS) entry which is preliminary data.</text>
</comment>
<dbReference type="RefSeq" id="WP_154554626.1">
    <property type="nucleotide sequence ID" value="NZ_JAQXUZ010000023.1"/>
</dbReference>